<reference evidence="1" key="1">
    <citation type="submission" date="2021-04" db="EMBL/GenBank/DDBJ databases">
        <title>Genome based classification of Actinospica acidithermotolerans sp. nov., an actinobacterium isolated from an Indonesian hot spring.</title>
        <authorList>
            <person name="Kusuma A.B."/>
            <person name="Putra K.E."/>
            <person name="Nafisah S."/>
            <person name="Loh J."/>
            <person name="Nouioui I."/>
            <person name="Goodfellow M."/>
        </authorList>
    </citation>
    <scope>NUCLEOTIDE SEQUENCE</scope>
    <source>
        <strain evidence="1">CSCA 57</strain>
    </source>
</reference>
<comment type="caution">
    <text evidence="1">The sequence shown here is derived from an EMBL/GenBank/DDBJ whole genome shotgun (WGS) entry which is preliminary data.</text>
</comment>
<gene>
    <name evidence="1" type="ORF">KDL01_07970</name>
</gene>
<dbReference type="EMBL" id="JAGSOG010000024">
    <property type="protein sequence ID" value="MBR7833197.1"/>
    <property type="molecule type" value="Genomic_DNA"/>
</dbReference>
<evidence type="ECO:0008006" key="3">
    <source>
        <dbReference type="Google" id="ProtNLM"/>
    </source>
</evidence>
<proteinExistence type="predicted"/>
<accession>A0A941EME6</accession>
<dbReference type="AlphaFoldDB" id="A0A941EME6"/>
<organism evidence="1 2">
    <name type="scientific">Actinospica durhamensis</name>
    <dbReference type="NCBI Taxonomy" id="1508375"/>
    <lineage>
        <taxon>Bacteria</taxon>
        <taxon>Bacillati</taxon>
        <taxon>Actinomycetota</taxon>
        <taxon>Actinomycetes</taxon>
        <taxon>Catenulisporales</taxon>
        <taxon>Actinospicaceae</taxon>
        <taxon>Actinospica</taxon>
    </lineage>
</organism>
<name>A0A941EME6_9ACTN</name>
<evidence type="ECO:0000313" key="2">
    <source>
        <dbReference type="Proteomes" id="UP000675781"/>
    </source>
</evidence>
<dbReference type="Proteomes" id="UP000675781">
    <property type="component" value="Unassembled WGS sequence"/>
</dbReference>
<evidence type="ECO:0000313" key="1">
    <source>
        <dbReference type="EMBL" id="MBR7833197.1"/>
    </source>
</evidence>
<dbReference type="RefSeq" id="WP_212527719.1">
    <property type="nucleotide sequence ID" value="NZ_JAGSOG010000024.1"/>
</dbReference>
<keyword evidence="2" id="KW-1185">Reference proteome</keyword>
<protein>
    <recommendedName>
        <fullName evidence="3">Carboxypeptidase regulatory-like domain-containing protein</fullName>
    </recommendedName>
</protein>
<sequence>MPGHGYADEEYDDVRLLAALNDLYDHDDPVPEGVLEAARDAFLWRDFEAELARLLEENPLVGQPTRAAGDQRLLTFEAEHLTFVVEATELAHGRKLVGQVVPAGPQELWLESANGVRTSAAVDALGRFSLAQLPAGLARLRCELPDGTCVVTEWGAI</sequence>